<proteinExistence type="inferred from homology"/>
<evidence type="ECO:0000256" key="4">
    <source>
        <dbReference type="ARBA" id="ARBA00021016"/>
    </source>
</evidence>
<dbReference type="Proteomes" id="UP000769528">
    <property type="component" value="Unassembled WGS sequence"/>
</dbReference>
<comment type="similarity">
    <text evidence="3">Belongs to the AIM21 family.</text>
</comment>
<feature type="compositionally biased region" description="Polar residues" evidence="5">
    <location>
        <begin position="452"/>
        <end position="462"/>
    </location>
</feature>
<comment type="subcellular location">
    <subcellularLocation>
        <location evidence="2">Cytoplasm</location>
        <location evidence="2">Cytoskeleton</location>
        <location evidence="2">Actin patch</location>
    </subcellularLocation>
</comment>
<dbReference type="AlphaFoldDB" id="A0A9P8TEK9"/>
<feature type="compositionally biased region" description="Basic and acidic residues" evidence="5">
    <location>
        <begin position="184"/>
        <end position="195"/>
    </location>
</feature>
<name>A0A9P8TEK9_9ASCO</name>
<comment type="function">
    <text evidence="1">Involved in mitochondrial migration along actin filaments.</text>
</comment>
<dbReference type="EMBL" id="JAEUBF010000722">
    <property type="protein sequence ID" value="KAH3675740.1"/>
    <property type="molecule type" value="Genomic_DNA"/>
</dbReference>
<keyword evidence="7" id="KW-1185">Reference proteome</keyword>
<comment type="caution">
    <text evidence="6">The sequence shown here is derived from an EMBL/GenBank/DDBJ whole genome shotgun (WGS) entry which is preliminary data.</text>
</comment>
<dbReference type="Pfam" id="PF11489">
    <property type="entry name" value="Aim21"/>
    <property type="match status" value="1"/>
</dbReference>
<feature type="compositionally biased region" description="Polar residues" evidence="5">
    <location>
        <begin position="300"/>
        <end position="313"/>
    </location>
</feature>
<organism evidence="6 7">
    <name type="scientific">Wickerhamomyces mucosus</name>
    <dbReference type="NCBI Taxonomy" id="1378264"/>
    <lineage>
        <taxon>Eukaryota</taxon>
        <taxon>Fungi</taxon>
        <taxon>Dikarya</taxon>
        <taxon>Ascomycota</taxon>
        <taxon>Saccharomycotina</taxon>
        <taxon>Saccharomycetes</taxon>
        <taxon>Phaffomycetales</taxon>
        <taxon>Wickerhamomycetaceae</taxon>
        <taxon>Wickerhamomyces</taxon>
    </lineage>
</organism>
<feature type="compositionally biased region" description="Polar residues" evidence="5">
    <location>
        <begin position="394"/>
        <end position="407"/>
    </location>
</feature>
<sequence>MSLNNIISKHKEIESDANSEFDDEFDDDTPSIPVIPSRPIKNPIIQTKPVNSLNHSNDTLPKIPSRPLKRAVTDQSFANDQGIPSIPERPKRATTDIPIIPQRPKREEGNKLQKLENSEKDKHNDNIKVYVDGESDEKPIKTEVDESQQSKVNDISSTTKGDIKESSIYETEVDVSDNTNTQLEQKEKEEEKEKEEKEDDDDEEEEEGNEKGNERNDDNSTLRETPPIPKRPLKKSNELSPEVEANEDYENVNNSQASDLTVSPDEEQDSSIFHNSAEKEEITGDQQTAPTIPIALQQPIKISTSSSEPNPTKNSDEYLSNELLTSHEDVESDKTNKTSELESVIPNIPRRPTKKSSQVEDSNPVETPYIPARPSKPLSQNRTTDIGKDLAALKSSSPTGQGLNSNERVPPPKPKKPSSKILAFQEMLRKNQEAASKSDQGPIPSKGKETSTNRTAFKNSLNGLFALPGLAQPGSLPKAYRAETEDKSTNDGQSEKEKTKEDEEELQDVRKSRARAPRGRRLPKAATETLIVEDKRTIKVFNIFSSGKFEDQVEGGLKLAKDIRGENSDQAKDIGRIESDESIEKNLLVEGNDSKEEDNDSLPEDQGDTKTEQEFEPVSDSKYEDVEELTDTISKVALENKVHDDDGDDNASAVKEFEVEDSHADEKDEYETVPIKDSAETLTDIEESSKLLEIEADASIAQEETNE</sequence>
<feature type="region of interest" description="Disordered" evidence="5">
    <location>
        <begin position="560"/>
        <end position="707"/>
    </location>
</feature>
<dbReference type="OrthoDB" id="3981315at2759"/>
<evidence type="ECO:0000256" key="1">
    <source>
        <dbReference type="ARBA" id="ARBA00002092"/>
    </source>
</evidence>
<feature type="compositionally biased region" description="Polar residues" evidence="5">
    <location>
        <begin position="44"/>
        <end position="59"/>
    </location>
</feature>
<protein>
    <recommendedName>
        <fullName evidence="4">Altered inheritance of mitochondria protein 21</fullName>
    </recommendedName>
</protein>
<feature type="region of interest" description="Disordered" evidence="5">
    <location>
        <begin position="1"/>
        <end position="528"/>
    </location>
</feature>
<feature type="compositionally biased region" description="Basic and acidic residues" evidence="5">
    <location>
        <begin position="325"/>
        <end position="340"/>
    </location>
</feature>
<evidence type="ECO:0000256" key="3">
    <source>
        <dbReference type="ARBA" id="ARBA00006466"/>
    </source>
</evidence>
<evidence type="ECO:0000256" key="2">
    <source>
        <dbReference type="ARBA" id="ARBA00004134"/>
    </source>
</evidence>
<reference evidence="6" key="2">
    <citation type="submission" date="2021-01" db="EMBL/GenBank/DDBJ databases">
        <authorList>
            <person name="Schikora-Tamarit M.A."/>
        </authorList>
    </citation>
    <scope>NUCLEOTIDE SEQUENCE</scope>
    <source>
        <strain evidence="6">CBS6341</strain>
    </source>
</reference>
<reference evidence="6" key="1">
    <citation type="journal article" date="2021" name="Open Biol.">
        <title>Shared evolutionary footprints suggest mitochondrial oxidative damage underlies multiple complex I losses in fungi.</title>
        <authorList>
            <person name="Schikora-Tamarit M.A."/>
            <person name="Marcet-Houben M."/>
            <person name="Nosek J."/>
            <person name="Gabaldon T."/>
        </authorList>
    </citation>
    <scope>NUCLEOTIDE SEQUENCE</scope>
    <source>
        <strain evidence="6">CBS6341</strain>
    </source>
</reference>
<evidence type="ECO:0000313" key="6">
    <source>
        <dbReference type="EMBL" id="KAH3675740.1"/>
    </source>
</evidence>
<feature type="compositionally biased region" description="Basic and acidic residues" evidence="5">
    <location>
        <begin position="104"/>
        <end position="126"/>
    </location>
</feature>
<feature type="compositionally biased region" description="Basic and acidic residues" evidence="5">
    <location>
        <begin position="560"/>
        <end position="584"/>
    </location>
</feature>
<feature type="compositionally biased region" description="Basic and acidic residues" evidence="5">
    <location>
        <begin position="607"/>
        <end position="624"/>
    </location>
</feature>
<accession>A0A9P8TEK9</accession>
<feature type="compositionally biased region" description="Acidic residues" evidence="5">
    <location>
        <begin position="595"/>
        <end position="606"/>
    </location>
</feature>
<evidence type="ECO:0000256" key="5">
    <source>
        <dbReference type="SAM" id="MobiDB-lite"/>
    </source>
</evidence>
<dbReference type="GO" id="GO:0030479">
    <property type="term" value="C:actin cortical patch"/>
    <property type="evidence" value="ECO:0007669"/>
    <property type="project" value="UniProtKB-SubCell"/>
</dbReference>
<feature type="compositionally biased region" description="Basic and acidic residues" evidence="5">
    <location>
        <begin position="209"/>
        <end position="221"/>
    </location>
</feature>
<feature type="compositionally biased region" description="Acidic residues" evidence="5">
    <location>
        <begin position="15"/>
        <end position="29"/>
    </location>
</feature>
<dbReference type="InterPro" id="IPR021582">
    <property type="entry name" value="Aim21"/>
</dbReference>
<feature type="compositionally biased region" description="Polar residues" evidence="5">
    <location>
        <begin position="355"/>
        <end position="365"/>
    </location>
</feature>
<gene>
    <name evidence="6" type="ORF">WICMUC_002532</name>
</gene>
<evidence type="ECO:0000313" key="7">
    <source>
        <dbReference type="Proteomes" id="UP000769528"/>
    </source>
</evidence>
<feature type="compositionally biased region" description="Basic residues" evidence="5">
    <location>
        <begin position="512"/>
        <end position="523"/>
    </location>
</feature>
<feature type="compositionally biased region" description="Basic and acidic residues" evidence="5">
    <location>
        <begin position="655"/>
        <end position="666"/>
    </location>
</feature>
<feature type="compositionally biased region" description="Acidic residues" evidence="5">
    <location>
        <begin position="196"/>
        <end position="208"/>
    </location>
</feature>
<feature type="compositionally biased region" description="Basic and acidic residues" evidence="5">
    <location>
        <begin position="480"/>
        <end position="511"/>
    </location>
</feature>
<feature type="compositionally biased region" description="Polar residues" evidence="5">
    <location>
        <begin position="251"/>
        <end position="261"/>
    </location>
</feature>
<feature type="compositionally biased region" description="Polar residues" evidence="5">
    <location>
        <begin position="147"/>
        <end position="160"/>
    </location>
</feature>